<protein>
    <submittedName>
        <fullName evidence="1">Uncharacterized protein</fullName>
    </submittedName>
</protein>
<accession>W4LXP6</accession>
<keyword evidence="2" id="KW-1185">Reference proteome</keyword>
<dbReference type="EMBL" id="AZHW01000116">
    <property type="protein sequence ID" value="ETX02673.1"/>
    <property type="molecule type" value="Genomic_DNA"/>
</dbReference>
<organism evidence="1 2">
    <name type="scientific">Entotheonella factor</name>
    <dbReference type="NCBI Taxonomy" id="1429438"/>
    <lineage>
        <taxon>Bacteria</taxon>
        <taxon>Pseudomonadati</taxon>
        <taxon>Nitrospinota/Tectimicrobiota group</taxon>
        <taxon>Candidatus Tectimicrobiota</taxon>
        <taxon>Candidatus Entotheonellia</taxon>
        <taxon>Candidatus Entotheonellales</taxon>
        <taxon>Candidatus Entotheonellaceae</taxon>
        <taxon>Candidatus Entotheonella</taxon>
    </lineage>
</organism>
<proteinExistence type="predicted"/>
<evidence type="ECO:0000313" key="1">
    <source>
        <dbReference type="EMBL" id="ETX02673.1"/>
    </source>
</evidence>
<sequence length="313" mass="35039">MKLTQRCTTLWVITLCLILLAPTLLLAQGRTLLYPANAADLSAELQDIVNKIIDPSTKKVWLDGMAPGNYFARLTEKRFIVNADGTRNDGAVLGSKPFVFITVPQTFYGRQLFEAYSSLGYGVENVLANSRKQQALMVFRYPDEIQLHPTVNNGQVPTENFRSRIYVPVWSNVFPLFSRLSREAVIVSGGFHPFDVTFSNHREKMFVIGFPREGRRRIVHSSYTELESEGGADFVYRNLLDAKMSMNNHFLGTGKTKNTVLGGEGVLEFIGPNLRVFTPHSDDRHKIPALAEVAVIDMGAIVTYVQTYDGGQQ</sequence>
<reference evidence="1 2" key="1">
    <citation type="journal article" date="2014" name="Nature">
        <title>An environmental bacterial taxon with a large and distinct metabolic repertoire.</title>
        <authorList>
            <person name="Wilson M.C."/>
            <person name="Mori T."/>
            <person name="Ruckert C."/>
            <person name="Uria A.R."/>
            <person name="Helf M.J."/>
            <person name="Takada K."/>
            <person name="Gernert C."/>
            <person name="Steffens U.A."/>
            <person name="Heycke N."/>
            <person name="Schmitt S."/>
            <person name="Rinke C."/>
            <person name="Helfrich E.J."/>
            <person name="Brachmann A.O."/>
            <person name="Gurgui C."/>
            <person name="Wakimoto T."/>
            <person name="Kracht M."/>
            <person name="Crusemann M."/>
            <person name="Hentschel U."/>
            <person name="Abe I."/>
            <person name="Matsunaga S."/>
            <person name="Kalinowski J."/>
            <person name="Takeyama H."/>
            <person name="Piel J."/>
        </authorList>
    </citation>
    <scope>NUCLEOTIDE SEQUENCE [LARGE SCALE GENOMIC DNA]</scope>
    <source>
        <strain evidence="2">TSY1</strain>
    </source>
</reference>
<gene>
    <name evidence="1" type="ORF">ETSY1_02710</name>
</gene>
<comment type="caution">
    <text evidence="1">The sequence shown here is derived from an EMBL/GenBank/DDBJ whole genome shotgun (WGS) entry which is preliminary data.</text>
</comment>
<dbReference type="HOGENOM" id="CLU_887636_0_0_7"/>
<dbReference type="AlphaFoldDB" id="W4LXP6"/>
<name>W4LXP6_ENTF1</name>
<dbReference type="Proteomes" id="UP000019141">
    <property type="component" value="Unassembled WGS sequence"/>
</dbReference>
<evidence type="ECO:0000313" key="2">
    <source>
        <dbReference type="Proteomes" id="UP000019141"/>
    </source>
</evidence>